<evidence type="ECO:0000313" key="2">
    <source>
        <dbReference type="Proteomes" id="UP000095283"/>
    </source>
</evidence>
<name>A0A1I7X9N9_HETBA</name>
<dbReference type="InterPro" id="IPR000535">
    <property type="entry name" value="MSP_dom"/>
</dbReference>
<dbReference type="Proteomes" id="UP000095283">
    <property type="component" value="Unplaced"/>
</dbReference>
<proteinExistence type="predicted"/>
<dbReference type="Pfam" id="PF00635">
    <property type="entry name" value="Motile_Sperm"/>
    <property type="match status" value="1"/>
</dbReference>
<protein>
    <submittedName>
        <fullName evidence="3">MSP domain-containing protein</fullName>
    </submittedName>
</protein>
<dbReference type="WBParaSite" id="Hba_14233">
    <property type="protein sequence ID" value="Hba_14233"/>
    <property type="gene ID" value="Hba_14233"/>
</dbReference>
<dbReference type="Gene3D" id="2.60.40.10">
    <property type="entry name" value="Immunoglobulins"/>
    <property type="match status" value="1"/>
</dbReference>
<organism evidence="2 3">
    <name type="scientific">Heterorhabditis bacteriophora</name>
    <name type="common">Entomopathogenic nematode worm</name>
    <dbReference type="NCBI Taxonomy" id="37862"/>
    <lineage>
        <taxon>Eukaryota</taxon>
        <taxon>Metazoa</taxon>
        <taxon>Ecdysozoa</taxon>
        <taxon>Nematoda</taxon>
        <taxon>Chromadorea</taxon>
        <taxon>Rhabditida</taxon>
        <taxon>Rhabditina</taxon>
        <taxon>Rhabditomorpha</taxon>
        <taxon>Strongyloidea</taxon>
        <taxon>Heterorhabditidae</taxon>
        <taxon>Heterorhabditis</taxon>
    </lineage>
</organism>
<dbReference type="AlphaFoldDB" id="A0A1I7X9N9"/>
<dbReference type="PANTHER" id="PTHR22947">
    <property type="entry name" value="MAJOR SPERM PROTEIN"/>
    <property type="match status" value="1"/>
</dbReference>
<evidence type="ECO:0000259" key="1">
    <source>
        <dbReference type="PROSITE" id="PS50202"/>
    </source>
</evidence>
<dbReference type="InterPro" id="IPR013783">
    <property type="entry name" value="Ig-like_fold"/>
</dbReference>
<sequence length="109" mass="11354">MSFLTVDPPACMVPSTGGSSIHQLSNAGEVRLVFKVKSSNNTEYCIKPVFGFVDAGTGAPLEITRMAGIPKEDKLVILFGAAPDGVVDPAEAFKSTQPMGSVTIPLSAQ</sequence>
<reference evidence="3" key="1">
    <citation type="submission" date="2016-11" db="UniProtKB">
        <authorList>
            <consortium name="WormBaseParasite"/>
        </authorList>
    </citation>
    <scope>IDENTIFICATION</scope>
</reference>
<accession>A0A1I7X9N9</accession>
<dbReference type="PROSITE" id="PS50202">
    <property type="entry name" value="MSP"/>
    <property type="match status" value="1"/>
</dbReference>
<keyword evidence="2" id="KW-1185">Reference proteome</keyword>
<dbReference type="InterPro" id="IPR008962">
    <property type="entry name" value="PapD-like_sf"/>
</dbReference>
<evidence type="ECO:0000313" key="3">
    <source>
        <dbReference type="WBParaSite" id="Hba_14233"/>
    </source>
</evidence>
<dbReference type="PANTHER" id="PTHR22947:SF7">
    <property type="entry name" value="MSP DOMAIN-CONTAINING PROTEIN-RELATED"/>
    <property type="match status" value="1"/>
</dbReference>
<dbReference type="InterPro" id="IPR051774">
    <property type="entry name" value="Sperm-specific_class_P"/>
</dbReference>
<dbReference type="SUPFAM" id="SSF49354">
    <property type="entry name" value="PapD-like"/>
    <property type="match status" value="1"/>
</dbReference>
<feature type="domain" description="MSP" evidence="1">
    <location>
        <begin position="3"/>
        <end position="109"/>
    </location>
</feature>